<comment type="catalytic activity">
    <reaction evidence="8 11">
        <text>an N-terminal (5-L-glutamyl)-[peptide] + an alpha-amino acid = 5-L-glutamyl amino acid + an N-terminal L-alpha-aminoacyl-[peptide]</text>
        <dbReference type="Rhea" id="RHEA:23904"/>
        <dbReference type="Rhea" id="RHEA-COMP:9780"/>
        <dbReference type="Rhea" id="RHEA-COMP:9795"/>
        <dbReference type="ChEBI" id="CHEBI:77644"/>
        <dbReference type="ChEBI" id="CHEBI:78597"/>
        <dbReference type="ChEBI" id="CHEBI:78599"/>
        <dbReference type="ChEBI" id="CHEBI:78608"/>
        <dbReference type="EC" id="2.3.2.2"/>
    </reaction>
</comment>
<reference evidence="13" key="1">
    <citation type="submission" date="2017-11" db="EMBL/GenBank/DDBJ databases">
        <title>The draft genome sequence of Chromatocurvus sp. F02.</title>
        <authorList>
            <person name="Du Z.-J."/>
            <person name="Chang Y.-Q."/>
        </authorList>
    </citation>
    <scope>NUCLEOTIDE SEQUENCE [LARGE SCALE GENOMIC DNA]</scope>
    <source>
        <strain evidence="13">F02</strain>
    </source>
</reference>
<evidence type="ECO:0000256" key="11">
    <source>
        <dbReference type="RuleBase" id="RU368036"/>
    </source>
</evidence>
<dbReference type="PANTHER" id="PTHR43199">
    <property type="entry name" value="GLUTATHIONE HYDROLASE"/>
    <property type="match status" value="1"/>
</dbReference>
<keyword evidence="13" id="KW-1185">Reference proteome</keyword>
<dbReference type="OrthoDB" id="5297205at2"/>
<feature type="binding site" evidence="10">
    <location>
        <begin position="479"/>
        <end position="480"/>
    </location>
    <ligand>
        <name>L-glutamate</name>
        <dbReference type="ChEBI" id="CHEBI:29985"/>
    </ligand>
</feature>
<dbReference type="GO" id="GO:0036374">
    <property type="term" value="F:glutathione hydrolase activity"/>
    <property type="evidence" value="ECO:0007669"/>
    <property type="project" value="UniProtKB-UniRule"/>
</dbReference>
<dbReference type="InterPro" id="IPR043137">
    <property type="entry name" value="GGT_ssub_C"/>
</dbReference>
<keyword evidence="4 11" id="KW-0808">Transferase</keyword>
<comment type="PTM">
    <text evidence="11">Cleaved by autocatalysis into a large and a small subunit.</text>
</comment>
<evidence type="ECO:0000256" key="2">
    <source>
        <dbReference type="ARBA" id="ARBA00001089"/>
    </source>
</evidence>
<dbReference type="PROSITE" id="PS00462">
    <property type="entry name" value="G_GLU_TRANSPEPTIDASE"/>
    <property type="match status" value="1"/>
</dbReference>
<dbReference type="InterPro" id="IPR051792">
    <property type="entry name" value="GGT_bact"/>
</dbReference>
<protein>
    <recommendedName>
        <fullName evidence="11">Glutathione hydrolase proenzyme</fullName>
        <ecNumber evidence="11">2.3.2.2</ecNumber>
        <ecNumber evidence="11">3.4.19.13</ecNumber>
    </recommendedName>
    <component>
        <recommendedName>
            <fullName evidence="11">Glutathione hydrolase large chain</fullName>
        </recommendedName>
    </component>
    <component>
        <recommendedName>
            <fullName evidence="11">Glutathione hydrolase small chain</fullName>
        </recommendedName>
    </component>
</protein>
<dbReference type="Proteomes" id="UP000234845">
    <property type="component" value="Unassembled WGS sequence"/>
</dbReference>
<feature type="active site" description="Nucleophile" evidence="9">
    <location>
        <position position="408"/>
    </location>
</feature>
<name>A0A2N5Y0D3_9GAMM</name>
<evidence type="ECO:0000313" key="13">
    <source>
        <dbReference type="Proteomes" id="UP000234845"/>
    </source>
</evidence>
<feature type="binding site" evidence="10">
    <location>
        <position position="450"/>
    </location>
    <ligand>
        <name>L-glutamate</name>
        <dbReference type="ChEBI" id="CHEBI:29985"/>
    </ligand>
</feature>
<organism evidence="12 13">
    <name type="scientific">Kineobactrum sediminis</name>
    <dbReference type="NCBI Taxonomy" id="1905677"/>
    <lineage>
        <taxon>Bacteria</taxon>
        <taxon>Pseudomonadati</taxon>
        <taxon>Pseudomonadota</taxon>
        <taxon>Gammaproteobacteria</taxon>
        <taxon>Cellvibrionales</taxon>
        <taxon>Halieaceae</taxon>
        <taxon>Kineobactrum</taxon>
    </lineage>
</organism>
<dbReference type="PRINTS" id="PR01210">
    <property type="entry name" value="GGTRANSPTASE"/>
</dbReference>
<keyword evidence="6 11" id="KW-0865">Zymogen</keyword>
<keyword evidence="7 11" id="KW-0012">Acyltransferase</keyword>
<feature type="binding site" evidence="10">
    <location>
        <position position="501"/>
    </location>
    <ligand>
        <name>L-glutamate</name>
        <dbReference type="ChEBI" id="CHEBI:29985"/>
    </ligand>
</feature>
<feature type="binding site" evidence="10">
    <location>
        <position position="131"/>
    </location>
    <ligand>
        <name>L-glutamate</name>
        <dbReference type="ChEBI" id="CHEBI:29985"/>
    </ligand>
</feature>
<keyword evidence="5 11" id="KW-0378">Hydrolase</keyword>
<evidence type="ECO:0000256" key="1">
    <source>
        <dbReference type="ARBA" id="ARBA00001049"/>
    </source>
</evidence>
<comment type="catalytic activity">
    <reaction evidence="1 11">
        <text>an S-substituted glutathione + H2O = an S-substituted L-cysteinylglycine + L-glutamate</text>
        <dbReference type="Rhea" id="RHEA:59468"/>
        <dbReference type="ChEBI" id="CHEBI:15377"/>
        <dbReference type="ChEBI" id="CHEBI:29985"/>
        <dbReference type="ChEBI" id="CHEBI:90779"/>
        <dbReference type="ChEBI" id="CHEBI:143103"/>
        <dbReference type="EC" id="3.4.19.13"/>
    </reaction>
</comment>
<dbReference type="InterPro" id="IPR000101">
    <property type="entry name" value="GGT_peptidase"/>
</dbReference>
<evidence type="ECO:0000256" key="4">
    <source>
        <dbReference type="ARBA" id="ARBA00022679"/>
    </source>
</evidence>
<evidence type="ECO:0000313" key="12">
    <source>
        <dbReference type="EMBL" id="PLW81846.1"/>
    </source>
</evidence>
<evidence type="ECO:0000256" key="3">
    <source>
        <dbReference type="ARBA" id="ARBA00009381"/>
    </source>
</evidence>
<comment type="subunit">
    <text evidence="11">This enzyme consists of two polypeptide chains, which are synthesized in precursor form from a single polypeptide.</text>
</comment>
<dbReference type="InterPro" id="IPR029055">
    <property type="entry name" value="Ntn_hydrolases_N"/>
</dbReference>
<dbReference type="Gene3D" id="1.10.246.130">
    <property type="match status" value="1"/>
</dbReference>
<dbReference type="SUPFAM" id="SSF56235">
    <property type="entry name" value="N-terminal nucleophile aminohydrolases (Ntn hydrolases)"/>
    <property type="match status" value="1"/>
</dbReference>
<dbReference type="EC" id="2.3.2.2" evidence="11"/>
<dbReference type="EC" id="3.4.19.13" evidence="11"/>
<dbReference type="GO" id="GO:0103068">
    <property type="term" value="F:leukotriene C4 gamma-glutamyl transferase activity"/>
    <property type="evidence" value="ECO:0007669"/>
    <property type="project" value="UniProtKB-EC"/>
</dbReference>
<dbReference type="InterPro" id="IPR055262">
    <property type="entry name" value="GGT_CS"/>
</dbReference>
<evidence type="ECO:0000256" key="7">
    <source>
        <dbReference type="ARBA" id="ARBA00023315"/>
    </source>
</evidence>
<dbReference type="AlphaFoldDB" id="A0A2N5Y0D3"/>
<dbReference type="EMBL" id="PKLZ01000010">
    <property type="protein sequence ID" value="PLW81846.1"/>
    <property type="molecule type" value="Genomic_DNA"/>
</dbReference>
<keyword evidence="11" id="KW-0317">Glutathione biosynthesis</keyword>
<dbReference type="InterPro" id="IPR043138">
    <property type="entry name" value="GGT_lsub"/>
</dbReference>
<accession>A0A2N5Y0D3</accession>
<dbReference type="UniPathway" id="UPA00204"/>
<comment type="pathway">
    <text evidence="11">Sulfur metabolism; glutathione metabolism.</text>
</comment>
<dbReference type="GO" id="GO:0006750">
    <property type="term" value="P:glutathione biosynthetic process"/>
    <property type="evidence" value="ECO:0007669"/>
    <property type="project" value="UniProtKB-KW"/>
</dbReference>
<feature type="binding site" evidence="10">
    <location>
        <begin position="426"/>
        <end position="428"/>
    </location>
    <ligand>
        <name>L-glutamate</name>
        <dbReference type="ChEBI" id="CHEBI:29985"/>
    </ligand>
</feature>
<dbReference type="GO" id="GO:0006751">
    <property type="term" value="P:glutathione catabolic process"/>
    <property type="evidence" value="ECO:0007669"/>
    <property type="project" value="UniProtKB-UniRule"/>
</dbReference>
<comment type="similarity">
    <text evidence="3 11">Belongs to the gamma-glutamyltransferase family.</text>
</comment>
<comment type="caution">
    <text evidence="12">The sequence shown here is derived from an EMBL/GenBank/DDBJ whole genome shotgun (WGS) entry which is preliminary data.</text>
</comment>
<evidence type="ECO:0000256" key="8">
    <source>
        <dbReference type="ARBA" id="ARBA00047417"/>
    </source>
</evidence>
<evidence type="ECO:0000256" key="6">
    <source>
        <dbReference type="ARBA" id="ARBA00023145"/>
    </source>
</evidence>
<dbReference type="NCBIfam" id="TIGR00066">
    <property type="entry name" value="g_glut_trans"/>
    <property type="match status" value="1"/>
</dbReference>
<dbReference type="PANTHER" id="PTHR43199:SF1">
    <property type="entry name" value="GLUTATHIONE HYDROLASE PROENZYME"/>
    <property type="match status" value="1"/>
</dbReference>
<dbReference type="Pfam" id="PF01019">
    <property type="entry name" value="G_glu_transpept"/>
    <property type="match status" value="1"/>
</dbReference>
<evidence type="ECO:0000256" key="10">
    <source>
        <dbReference type="PIRSR" id="PIRSR600101-2"/>
    </source>
</evidence>
<sequence>MRFPAKQLKSLPPTATGTRHVIYLRLVIVLCFSIALTAPLNAQPAAQTPIIDFGSRFLPEVASQGMVVGPEQLAAEIGLAVLQRGGNAVDAAVATGFALAVSYPRAGNLAGGGFMLVHLAEGNKQTLIDYRETAPAAAHPDLFLNEEGEVDRERAYFSHQAAGVPGTVAGLVLAQERYGTLPLATVLAPAIALAESGLPVSFALNHEINARAERLLMDPEARRLFFKADGSPFAVGEIWRQPDLAWTLGQIAQHGSKGFYEGEVAQRIAANMAANGGLITTADLAGYRALERTPVRGNFHGVEVVSTPPPSSGGVHIIQMLNILEGFDLKGMGHNSAAYLHHLAESMKLAYADRSRYLADQDFQPVPVAELTSKAYAERQRALINPGRATPAGEITPGQVLVDESRDTTHYTVADRFGNVVSNTYTLNFSFGSHIAVPGTGLLLNNEMADFAARPGQPNPFGLVEGIANRIEPGKRPLSSMSPTMVFREGKPWLATGSPGGSLIITAVLQTILNASVFDMNIATAAAGSRVHHQWLPDRLLVEEGISADTLRLLEEKGHKVDVAKRTLGRTQSIMLERGYLFGATDTRRPGGHVAGY</sequence>
<comment type="catalytic activity">
    <reaction evidence="2 11">
        <text>glutathione + H2O = L-cysteinylglycine + L-glutamate</text>
        <dbReference type="Rhea" id="RHEA:28807"/>
        <dbReference type="ChEBI" id="CHEBI:15377"/>
        <dbReference type="ChEBI" id="CHEBI:29985"/>
        <dbReference type="ChEBI" id="CHEBI:57925"/>
        <dbReference type="ChEBI" id="CHEBI:61694"/>
        <dbReference type="EC" id="3.4.19.13"/>
    </reaction>
</comment>
<evidence type="ECO:0000256" key="5">
    <source>
        <dbReference type="ARBA" id="ARBA00022801"/>
    </source>
</evidence>
<dbReference type="Gene3D" id="3.60.20.40">
    <property type="match status" value="1"/>
</dbReference>
<gene>
    <name evidence="12" type="primary">ggt</name>
    <name evidence="12" type="ORF">CWI75_13960</name>
</gene>
<proteinExistence type="inferred from homology"/>
<evidence type="ECO:0000256" key="9">
    <source>
        <dbReference type="PIRSR" id="PIRSR600101-1"/>
    </source>
</evidence>